<gene>
    <name evidence="1" type="ORF">ISS97_02135</name>
</gene>
<sequence length="56" mass="5932">MTNHSHDNAQLGVHDVETAMTDIAVVNGASVATYDVASLNANLVLPHEKMHAHAVI</sequence>
<dbReference type="Proteomes" id="UP001620408">
    <property type="component" value="Unassembled WGS sequence"/>
</dbReference>
<keyword evidence="2" id="KW-1185">Reference proteome</keyword>
<name>A0ABW8JZH2_9GAMM</name>
<comment type="caution">
    <text evidence="1">The sequence shown here is derived from an EMBL/GenBank/DDBJ whole genome shotgun (WGS) entry which is preliminary data.</text>
</comment>
<reference evidence="1 2" key="1">
    <citation type="submission" date="2020-10" db="EMBL/GenBank/DDBJ databases">
        <title>Phylogeny of dyella-like bacteria.</title>
        <authorList>
            <person name="Fu J."/>
        </authorList>
    </citation>
    <scope>NUCLEOTIDE SEQUENCE [LARGE SCALE GENOMIC DNA]</scope>
    <source>
        <strain evidence="1 2">BB4</strain>
    </source>
</reference>
<dbReference type="EMBL" id="JADIKD010000006">
    <property type="protein sequence ID" value="MFK2916050.1"/>
    <property type="molecule type" value="Genomic_DNA"/>
</dbReference>
<proteinExistence type="predicted"/>
<dbReference type="RefSeq" id="WP_379984709.1">
    <property type="nucleotide sequence ID" value="NZ_JADIKD010000006.1"/>
</dbReference>
<accession>A0ABW8JZH2</accession>
<evidence type="ECO:0000313" key="2">
    <source>
        <dbReference type="Proteomes" id="UP001620408"/>
    </source>
</evidence>
<protein>
    <submittedName>
        <fullName evidence="1">Uncharacterized protein</fullName>
    </submittedName>
</protein>
<organism evidence="1 2">
    <name type="scientific">Dyella koreensis</name>
    <dbReference type="NCBI Taxonomy" id="311235"/>
    <lineage>
        <taxon>Bacteria</taxon>
        <taxon>Pseudomonadati</taxon>
        <taxon>Pseudomonadota</taxon>
        <taxon>Gammaproteobacteria</taxon>
        <taxon>Lysobacterales</taxon>
        <taxon>Rhodanobacteraceae</taxon>
        <taxon>Dyella</taxon>
    </lineage>
</organism>
<evidence type="ECO:0000313" key="1">
    <source>
        <dbReference type="EMBL" id="MFK2916050.1"/>
    </source>
</evidence>